<feature type="domain" description="Multidrug resistance protein MdtA-like barrel-sandwich hybrid" evidence="7">
    <location>
        <begin position="65"/>
        <end position="197"/>
    </location>
</feature>
<dbReference type="Gene3D" id="2.40.420.20">
    <property type="match status" value="1"/>
</dbReference>
<evidence type="ECO:0000313" key="10">
    <source>
        <dbReference type="EMBL" id="BAU74942.1"/>
    </source>
</evidence>
<keyword evidence="3" id="KW-0813">Transport</keyword>
<dbReference type="AlphaFoldDB" id="A0AAD1C1A9"/>
<dbReference type="InterPro" id="IPR058627">
    <property type="entry name" value="MdtA-like_C"/>
</dbReference>
<dbReference type="Gene3D" id="1.10.287.470">
    <property type="entry name" value="Helix hairpin bin"/>
    <property type="match status" value="1"/>
</dbReference>
<feature type="domain" description="Multidrug resistance protein MdtA-like alpha-helical hairpin" evidence="6">
    <location>
        <begin position="103"/>
        <end position="170"/>
    </location>
</feature>
<evidence type="ECO:0000259" key="9">
    <source>
        <dbReference type="Pfam" id="PF25967"/>
    </source>
</evidence>
<dbReference type="Pfam" id="PF25954">
    <property type="entry name" value="Beta-barrel_RND_2"/>
    <property type="match status" value="1"/>
</dbReference>
<dbReference type="GO" id="GO:0015562">
    <property type="term" value="F:efflux transmembrane transporter activity"/>
    <property type="evidence" value="ECO:0007669"/>
    <property type="project" value="TreeGrafter"/>
</dbReference>
<dbReference type="Gene3D" id="2.40.30.170">
    <property type="match status" value="1"/>
</dbReference>
<evidence type="ECO:0000259" key="6">
    <source>
        <dbReference type="Pfam" id="PF25876"/>
    </source>
</evidence>
<gene>
    <name evidence="10" type="ORF">KF707C_32540</name>
</gene>
<evidence type="ECO:0000259" key="8">
    <source>
        <dbReference type="Pfam" id="PF25954"/>
    </source>
</evidence>
<evidence type="ECO:0000256" key="5">
    <source>
        <dbReference type="SAM" id="SignalP"/>
    </source>
</evidence>
<dbReference type="Gene3D" id="2.40.50.100">
    <property type="match status" value="1"/>
</dbReference>
<dbReference type="InterPro" id="IPR058625">
    <property type="entry name" value="MdtA-like_BSH"/>
</dbReference>
<dbReference type="PROSITE" id="PS51257">
    <property type="entry name" value="PROKAR_LIPOPROTEIN"/>
    <property type="match status" value="1"/>
</dbReference>
<evidence type="ECO:0000256" key="4">
    <source>
        <dbReference type="ARBA" id="ARBA00023054"/>
    </source>
</evidence>
<reference evidence="11" key="1">
    <citation type="submission" date="2015-05" db="EMBL/GenBank/DDBJ databases">
        <title>Draft genome sequencing of a biphenyl-degrading bacterium, Pseudomonas balearica KF707 (=NBRC110670).</title>
        <authorList>
            <person name="Kimura N."/>
            <person name="Hirose J."/>
            <person name="Watanabe T."/>
            <person name="Suenaga H."/>
            <person name="Fujihara H."/>
            <person name="Noguchi M."/>
            <person name="Hashimoto M."/>
            <person name="Shimodaira J."/>
            <person name="Tsuchikane K."/>
            <person name="Hosoyama A."/>
            <person name="Yamazoe A."/>
            <person name="Fujita N."/>
            <person name="Furukawa K."/>
        </authorList>
    </citation>
    <scope>NUCLEOTIDE SEQUENCE [LARGE SCALE GENOMIC DNA]</scope>
    <source>
        <strain evidence="11">DSM 10086 / NBRC 110670 / KF707</strain>
    </source>
</reference>
<keyword evidence="4" id="KW-0175">Coiled coil</keyword>
<feature type="domain" description="CusB-like beta-barrel" evidence="8">
    <location>
        <begin position="210"/>
        <end position="279"/>
    </location>
</feature>
<dbReference type="RefSeq" id="WP_003448108.1">
    <property type="nucleotide sequence ID" value="NZ_AJMR01000009.1"/>
</dbReference>
<proteinExistence type="inferred from homology"/>
<evidence type="ECO:0000256" key="2">
    <source>
        <dbReference type="ARBA" id="ARBA00009477"/>
    </source>
</evidence>
<name>A0AAD1C1A9_METFU</name>
<evidence type="ECO:0000256" key="1">
    <source>
        <dbReference type="ARBA" id="ARBA00004196"/>
    </source>
</evidence>
<dbReference type="Pfam" id="PF25876">
    <property type="entry name" value="HH_MFP_RND"/>
    <property type="match status" value="1"/>
</dbReference>
<keyword evidence="11" id="KW-1185">Reference proteome</keyword>
<feature type="chain" id="PRO_5042209597" evidence="5">
    <location>
        <begin position="28"/>
        <end position="363"/>
    </location>
</feature>
<protein>
    <submittedName>
        <fullName evidence="10">HlyD family secretion protein</fullName>
    </submittedName>
</protein>
<organism evidence="10 11">
    <name type="scientific">Metapseudomonas furukawaii</name>
    <name type="common">Pseudomonas furukawaii</name>
    <dbReference type="NCBI Taxonomy" id="1149133"/>
    <lineage>
        <taxon>Bacteria</taxon>
        <taxon>Pseudomonadati</taxon>
        <taxon>Pseudomonadota</taxon>
        <taxon>Gammaproteobacteria</taxon>
        <taxon>Pseudomonadales</taxon>
        <taxon>Pseudomonadaceae</taxon>
        <taxon>Metapseudomonas</taxon>
    </lineage>
</organism>
<dbReference type="KEGG" id="pfuw:KF707C_32540"/>
<dbReference type="InterPro" id="IPR006143">
    <property type="entry name" value="RND_pump_MFP"/>
</dbReference>
<dbReference type="PANTHER" id="PTHR30469">
    <property type="entry name" value="MULTIDRUG RESISTANCE PROTEIN MDTA"/>
    <property type="match status" value="1"/>
</dbReference>
<feature type="signal peptide" evidence="5">
    <location>
        <begin position="1"/>
        <end position="27"/>
    </location>
</feature>
<comment type="subcellular location">
    <subcellularLocation>
        <location evidence="1">Cell envelope</location>
    </subcellularLocation>
</comment>
<dbReference type="InterPro" id="IPR058792">
    <property type="entry name" value="Beta-barrel_RND_2"/>
</dbReference>
<dbReference type="PANTHER" id="PTHR30469:SF38">
    <property type="entry name" value="HLYD FAMILY SECRETION PROTEIN"/>
    <property type="match status" value="1"/>
</dbReference>
<dbReference type="Proteomes" id="UP000218554">
    <property type="component" value="Chromosome"/>
</dbReference>
<sequence>MKRLKTFLLCGCAGSLALALTGCQEQAQTAEPPRPVRTVIAKAAAIGEEVAQTGEIQANVETNLGFRIDGRVATRAAEIGMSVVKGQLLATLDPNDVQNEVLTAEAEVKSAEATEGLARSELERQRTLFAKQFVAQARVEEAEANWRAANAKLKVATTGLQTARNKLTYTELRAPDDAIVSAVQVNAGQVVDAGQPAIKLSSTHERDAVFNVSERIYTSVPNDIQVEVALLSDPRVKVIGRLRDASPTADPATRTYRVRIALPNAPDVMTLGATVTGRLILPGKSLIILPSSALTSEAGNPAVFVVEPSTRELVRKPVVVARYTATQALVESGLDEGDAVVTAGVSKLRPGQKVTFEAGEVAK</sequence>
<evidence type="ECO:0000256" key="3">
    <source>
        <dbReference type="ARBA" id="ARBA00022448"/>
    </source>
</evidence>
<dbReference type="NCBIfam" id="TIGR01730">
    <property type="entry name" value="RND_mfp"/>
    <property type="match status" value="1"/>
</dbReference>
<reference evidence="10 11" key="2">
    <citation type="journal article" date="2017" name="Int. J. Syst. Evol. Microbiol.">
        <title>Pseudomonas furukawaii sp. nov., a polychlorinated biphenyl-degrading bacterium isolated from biphenyl-contaminated soil in Japan.</title>
        <authorList>
            <person name="Kimura N."/>
            <person name="Watanabe T."/>
            <person name="Suenaga H."/>
            <person name="Fujihara H."/>
            <person name="Futagami T."/>
            <person name="Goto M."/>
            <person name="Hanada S."/>
            <person name="Hirose J."/>
        </authorList>
    </citation>
    <scope>NUCLEOTIDE SEQUENCE [LARGE SCALE GENOMIC DNA]</scope>
    <source>
        <strain evidence="11">DSM 10086 / NBRC 110670 / KF707</strain>
    </source>
</reference>
<accession>A0AAD1C1A9</accession>
<dbReference type="SUPFAM" id="SSF111369">
    <property type="entry name" value="HlyD-like secretion proteins"/>
    <property type="match status" value="1"/>
</dbReference>
<evidence type="ECO:0000313" key="11">
    <source>
        <dbReference type="Proteomes" id="UP000218554"/>
    </source>
</evidence>
<dbReference type="EMBL" id="AP014862">
    <property type="protein sequence ID" value="BAU74942.1"/>
    <property type="molecule type" value="Genomic_DNA"/>
</dbReference>
<dbReference type="Pfam" id="PF25917">
    <property type="entry name" value="BSH_RND"/>
    <property type="match status" value="1"/>
</dbReference>
<keyword evidence="5" id="KW-0732">Signal</keyword>
<dbReference type="Pfam" id="PF25967">
    <property type="entry name" value="RND-MFP_C"/>
    <property type="match status" value="1"/>
</dbReference>
<comment type="similarity">
    <text evidence="2">Belongs to the membrane fusion protein (MFP) (TC 8.A.1) family.</text>
</comment>
<feature type="domain" description="Multidrug resistance protein MdtA-like C-terminal permuted SH3" evidence="9">
    <location>
        <begin position="287"/>
        <end position="346"/>
    </location>
</feature>
<evidence type="ECO:0000259" key="7">
    <source>
        <dbReference type="Pfam" id="PF25917"/>
    </source>
</evidence>
<dbReference type="InterPro" id="IPR058624">
    <property type="entry name" value="MdtA-like_HH"/>
</dbReference>
<dbReference type="GO" id="GO:1990281">
    <property type="term" value="C:efflux pump complex"/>
    <property type="evidence" value="ECO:0007669"/>
    <property type="project" value="TreeGrafter"/>
</dbReference>